<keyword evidence="1" id="KW-1133">Transmembrane helix</keyword>
<feature type="transmembrane region" description="Helical" evidence="1">
    <location>
        <begin position="432"/>
        <end position="454"/>
    </location>
</feature>
<dbReference type="EMBL" id="BQKE01000003">
    <property type="protein sequence ID" value="GJM63490.1"/>
    <property type="molecule type" value="Genomic_DNA"/>
</dbReference>
<comment type="caution">
    <text evidence="2">The sequence shown here is derived from an EMBL/GenBank/DDBJ whole genome shotgun (WGS) entry which is preliminary data.</text>
</comment>
<dbReference type="GO" id="GO:0005886">
    <property type="term" value="C:plasma membrane"/>
    <property type="evidence" value="ECO:0007669"/>
    <property type="project" value="TreeGrafter"/>
</dbReference>
<reference evidence="2 3" key="1">
    <citation type="submission" date="2021-12" db="EMBL/GenBank/DDBJ databases">
        <title>Genome sequencing of bacteria with rrn-lacking chromosome and rrn-plasmid.</title>
        <authorList>
            <person name="Anda M."/>
            <person name="Iwasaki W."/>
        </authorList>
    </citation>
    <scope>NUCLEOTIDE SEQUENCE [LARGE SCALE GENOMIC DNA]</scope>
    <source>
        <strain evidence="2 3">NBRC 15940</strain>
    </source>
</reference>
<dbReference type="PANTHER" id="PTHR41983">
    <property type="entry name" value="SHORT-CHAIN FATTY ACID TRANSPORTER-RELATED"/>
    <property type="match status" value="1"/>
</dbReference>
<dbReference type="RefSeq" id="WP_338238647.1">
    <property type="nucleotide sequence ID" value="NZ_BQKE01000003.1"/>
</dbReference>
<protein>
    <submittedName>
        <fullName evidence="2">Short-chain fatty acid transporter</fullName>
    </submittedName>
</protein>
<keyword evidence="1" id="KW-0472">Membrane</keyword>
<feature type="transmembrane region" description="Helical" evidence="1">
    <location>
        <begin position="109"/>
        <end position="133"/>
    </location>
</feature>
<sequence length="455" mass="50357">MIFKIFKQFLSALKWVLPSPFNFAVFLTILSFILAFLVGKPADESAIAYFSQLALAWFEGLWSPPFLTFSVQMMLILVLGFALAQSTLFEGLILFLIKRFPNPRVAPVLIVLMSTFLCWLNWGLGLVFSALLVRKMGEYFSAGQIPFNYPLMGMAAYSGMVIWHGGLSGSALLKVAEKGHLNELLPAVFGPDEVLSIRQTVFSAGNLCTSLILIFCLCGYFFWMGRKDKGLVLEIHAKRFAKWEHGKGSGAALLEYSAIWSKVLALIFLILFILIITHFPLGLNPNTINFGLFILALGFHQHLHSFWQALRKAMPAVTDVLIQFPFYFGIFGIFKASGLLLWFSTGFVELGSAESLPFLSMLSAGLVNFFIPSGGGQWVLQGPVILEAAHQLAVPAPKVVLALAYGDELTNMLQPFWALPLLGITGIKPQDLFPYAVPVFLIAAAVFSLSLFFWV</sequence>
<dbReference type="AlphaFoldDB" id="A0AAN5AL38"/>
<evidence type="ECO:0000256" key="1">
    <source>
        <dbReference type="SAM" id="Phobius"/>
    </source>
</evidence>
<dbReference type="Pfam" id="PF02667">
    <property type="entry name" value="SCFA_trans"/>
    <property type="match status" value="1"/>
</dbReference>
<name>A0AAN5AL38_9BACT</name>
<accession>A0AAN5AL38</accession>
<feature type="transmembrane region" description="Helical" evidence="1">
    <location>
        <begin position="324"/>
        <end position="343"/>
    </location>
</feature>
<feature type="transmembrane region" description="Helical" evidence="1">
    <location>
        <begin position="355"/>
        <end position="371"/>
    </location>
</feature>
<feature type="transmembrane region" description="Helical" evidence="1">
    <location>
        <begin position="263"/>
        <end position="281"/>
    </location>
</feature>
<feature type="transmembrane region" description="Helical" evidence="1">
    <location>
        <begin position="21"/>
        <end position="39"/>
    </location>
</feature>
<dbReference type="InterPro" id="IPR006160">
    <property type="entry name" value="SCFA_transpt_AtoE"/>
</dbReference>
<feature type="transmembrane region" description="Helical" evidence="1">
    <location>
        <begin position="74"/>
        <end position="97"/>
    </location>
</feature>
<organism evidence="2 3">
    <name type="scientific">Persicobacter diffluens</name>
    <dbReference type="NCBI Taxonomy" id="981"/>
    <lineage>
        <taxon>Bacteria</taxon>
        <taxon>Pseudomonadati</taxon>
        <taxon>Bacteroidota</taxon>
        <taxon>Cytophagia</taxon>
        <taxon>Cytophagales</taxon>
        <taxon>Persicobacteraceae</taxon>
        <taxon>Persicobacter</taxon>
    </lineage>
</organism>
<feature type="transmembrane region" description="Helical" evidence="1">
    <location>
        <begin position="45"/>
        <end position="62"/>
    </location>
</feature>
<evidence type="ECO:0000313" key="2">
    <source>
        <dbReference type="EMBL" id="GJM63490.1"/>
    </source>
</evidence>
<evidence type="ECO:0000313" key="3">
    <source>
        <dbReference type="Proteomes" id="UP001310022"/>
    </source>
</evidence>
<gene>
    <name evidence="2" type="primary">atoE</name>
    <name evidence="2" type="ORF">PEDI_40420</name>
</gene>
<proteinExistence type="predicted"/>
<dbReference type="PANTHER" id="PTHR41983:SF2">
    <property type="entry name" value="SHORT-CHAIN FATTY ACID TRANSPORTER-RELATED"/>
    <property type="match status" value="1"/>
</dbReference>
<keyword evidence="1" id="KW-0812">Transmembrane</keyword>
<feature type="transmembrane region" description="Helical" evidence="1">
    <location>
        <begin position="145"/>
        <end position="163"/>
    </location>
</feature>
<dbReference type="Proteomes" id="UP001310022">
    <property type="component" value="Unassembled WGS sequence"/>
</dbReference>
<keyword evidence="3" id="KW-1185">Reference proteome</keyword>
<feature type="transmembrane region" description="Helical" evidence="1">
    <location>
        <begin position="201"/>
        <end position="223"/>
    </location>
</feature>